<dbReference type="STRING" id="1318628.MARLIPOL_01290"/>
<dbReference type="AlphaFoldDB" id="R8B5T7"/>
<dbReference type="Proteomes" id="UP000016540">
    <property type="component" value="Unassembled WGS sequence"/>
</dbReference>
<dbReference type="InterPro" id="IPR014985">
    <property type="entry name" value="WbqC"/>
</dbReference>
<dbReference type="Pfam" id="PF08889">
    <property type="entry name" value="WbqC"/>
    <property type="match status" value="1"/>
</dbReference>
<protein>
    <recommendedName>
        <fullName evidence="3">WbqC-like family protein</fullName>
    </recommendedName>
</protein>
<dbReference type="eggNOG" id="COG4122">
    <property type="taxonomic scope" value="Bacteria"/>
</dbReference>
<sequence length="229" mass="26052">MNLAVMQPYLFPYIGYFQLIYASDLFLVYDDVSYIKQGYINRNSILSPNGVCRFTVPVPGASSNKLISDLEFSKDVTRVLRTIVQSYSKAPFFEKIFPLIERILTKEDRSIASICIESYGAIFSYLGVTRHFMKTSDLEYERSASARERLLALCHQFEADCYINAPGGRALYSDIEFAEKGVVLKFIESQPVQYNQGASEFVPNLSIIDALMNCSPDQVVSLFRQYELN</sequence>
<organism evidence="1 2">
    <name type="scientific">Marinobacter lipolyticus SM19</name>
    <dbReference type="NCBI Taxonomy" id="1318628"/>
    <lineage>
        <taxon>Bacteria</taxon>
        <taxon>Pseudomonadati</taxon>
        <taxon>Pseudomonadota</taxon>
        <taxon>Gammaproteobacteria</taxon>
        <taxon>Pseudomonadales</taxon>
        <taxon>Marinobacteraceae</taxon>
        <taxon>Marinobacter</taxon>
    </lineage>
</organism>
<dbReference type="EMBL" id="ASAD01000003">
    <property type="protein sequence ID" value="EON93921.1"/>
    <property type="molecule type" value="Genomic_DNA"/>
</dbReference>
<accession>R8B5T7</accession>
<dbReference type="OrthoDB" id="3611744at2"/>
<evidence type="ECO:0000313" key="2">
    <source>
        <dbReference type="Proteomes" id="UP000016540"/>
    </source>
</evidence>
<name>R8B5T7_9GAMM</name>
<gene>
    <name evidence="1" type="ORF">MARLIPOL_01290</name>
</gene>
<evidence type="ECO:0000313" key="1">
    <source>
        <dbReference type="EMBL" id="EON93921.1"/>
    </source>
</evidence>
<dbReference type="HOGENOM" id="CLU_079350_0_0_6"/>
<comment type="caution">
    <text evidence="1">The sequence shown here is derived from an EMBL/GenBank/DDBJ whole genome shotgun (WGS) entry which is preliminary data.</text>
</comment>
<keyword evidence="2" id="KW-1185">Reference proteome</keyword>
<evidence type="ECO:0008006" key="3">
    <source>
        <dbReference type="Google" id="ProtNLM"/>
    </source>
</evidence>
<proteinExistence type="predicted"/>
<dbReference type="RefSeq" id="WP_012136247.1">
    <property type="nucleotide sequence ID" value="NZ_KE007306.1"/>
</dbReference>
<reference evidence="1 2" key="1">
    <citation type="journal article" date="2013" name="Genome Announc.">
        <title>Draft Genome Sequence of the Moderately Halophilic Bacterium Marinobacter lipolyticus Strain SM19.</title>
        <authorList>
            <person name="Papke R.T."/>
            <person name="de la Haba R.R."/>
            <person name="Infante-Dominguez C."/>
            <person name="Perez D."/>
            <person name="Sanchez-Porro C."/>
            <person name="Lapierre P."/>
            <person name="Ventosa A."/>
        </authorList>
    </citation>
    <scope>NUCLEOTIDE SEQUENCE [LARGE SCALE GENOMIC DNA]</scope>
    <source>
        <strain evidence="1 2">SM19</strain>
    </source>
</reference>